<dbReference type="AlphaFoldDB" id="A0A934MTK2"/>
<evidence type="ECO:0000256" key="1">
    <source>
        <dbReference type="ARBA" id="ARBA00023015"/>
    </source>
</evidence>
<evidence type="ECO:0000313" key="5">
    <source>
        <dbReference type="EMBL" id="MBJ6364299.1"/>
    </source>
</evidence>
<name>A0A934MTK2_9BACL</name>
<dbReference type="PROSITE" id="PS50949">
    <property type="entry name" value="HTH_GNTR"/>
    <property type="match status" value="1"/>
</dbReference>
<evidence type="ECO:0000256" key="3">
    <source>
        <dbReference type="ARBA" id="ARBA00023163"/>
    </source>
</evidence>
<evidence type="ECO:0000313" key="6">
    <source>
        <dbReference type="Proteomes" id="UP000640274"/>
    </source>
</evidence>
<dbReference type="SMART" id="SM00345">
    <property type="entry name" value="HTH_GNTR"/>
    <property type="match status" value="1"/>
</dbReference>
<feature type="domain" description="HTH gntR-type" evidence="4">
    <location>
        <begin position="7"/>
        <end position="75"/>
    </location>
</feature>
<dbReference type="RefSeq" id="WP_199021887.1">
    <property type="nucleotide sequence ID" value="NZ_JAELUP010000117.1"/>
</dbReference>
<dbReference type="PANTHER" id="PTHR30146">
    <property type="entry name" value="LACI-RELATED TRANSCRIPTIONAL REPRESSOR"/>
    <property type="match status" value="1"/>
</dbReference>
<dbReference type="PRINTS" id="PR00035">
    <property type="entry name" value="HTHGNTR"/>
</dbReference>
<keyword evidence="6" id="KW-1185">Reference proteome</keyword>
<gene>
    <name evidence="5" type="ORF">JFN88_24075</name>
</gene>
<dbReference type="Pfam" id="PF13377">
    <property type="entry name" value="Peripla_BP_3"/>
    <property type="match status" value="1"/>
</dbReference>
<organism evidence="5 6">
    <name type="scientific">Paenibacillus roseus</name>
    <dbReference type="NCBI Taxonomy" id="2798579"/>
    <lineage>
        <taxon>Bacteria</taxon>
        <taxon>Bacillati</taxon>
        <taxon>Bacillota</taxon>
        <taxon>Bacilli</taxon>
        <taxon>Bacillales</taxon>
        <taxon>Paenibacillaceae</taxon>
        <taxon>Paenibacillus</taxon>
    </lineage>
</organism>
<dbReference type="Pfam" id="PF00392">
    <property type="entry name" value="GntR"/>
    <property type="match status" value="1"/>
</dbReference>
<evidence type="ECO:0000259" key="4">
    <source>
        <dbReference type="PROSITE" id="PS50949"/>
    </source>
</evidence>
<keyword evidence="2" id="KW-0238">DNA-binding</keyword>
<evidence type="ECO:0000256" key="2">
    <source>
        <dbReference type="ARBA" id="ARBA00023125"/>
    </source>
</evidence>
<comment type="caution">
    <text evidence="5">The sequence shown here is derived from an EMBL/GenBank/DDBJ whole genome shotgun (WGS) entry which is preliminary data.</text>
</comment>
<sequence>MPKDPPKMLYQIIKEDILSRIENQQFSYDEPICTEKSLSEQYGVSRITSKRAIDDLEKEGILYRKRGVGSFVRREPGPALEDQKAELDPALPEAVEGITIPLVLPFAVTLGGMMRTVEAAARELASHGYHLAIHICEHDPDKGRNLLLHLYAQHAAGLIFYPAGKELHADILKMFTDSGRRVIILDKPHAIDYLSSVVCDHYGGSYMLTSHLISYGHRKIAYLSRNSPEEMSSLSARFKGFMQCMKDNGLTVDPEHVKVNASMDYHMLKHIINSLYRSGVTAIECENDEVAFHVHMCCLGLSIQVPEQMNITGFDNIEWAVTGNAQITTIDQNFPAIGEAIARLILEPGSKPVIQTIPVELVPRASTGPC</sequence>
<dbReference type="Gene3D" id="3.40.50.2300">
    <property type="match status" value="2"/>
</dbReference>
<dbReference type="SUPFAM" id="SSF46785">
    <property type="entry name" value="Winged helix' DNA-binding domain"/>
    <property type="match status" value="1"/>
</dbReference>
<dbReference type="GO" id="GO:0000976">
    <property type="term" value="F:transcription cis-regulatory region binding"/>
    <property type="evidence" value="ECO:0007669"/>
    <property type="project" value="TreeGrafter"/>
</dbReference>
<dbReference type="InterPro" id="IPR028082">
    <property type="entry name" value="Peripla_BP_I"/>
</dbReference>
<dbReference type="InterPro" id="IPR046335">
    <property type="entry name" value="LacI/GalR-like_sensor"/>
</dbReference>
<protein>
    <submittedName>
        <fullName evidence="5">GntR family transcriptional regulator</fullName>
    </submittedName>
</protein>
<reference evidence="5" key="1">
    <citation type="submission" date="2020-12" db="EMBL/GenBank/DDBJ databases">
        <authorList>
            <person name="Huq M.A."/>
        </authorList>
    </citation>
    <scope>NUCLEOTIDE SEQUENCE</scope>
    <source>
        <strain evidence="5">MAHUQ-46</strain>
    </source>
</reference>
<dbReference type="CDD" id="cd06267">
    <property type="entry name" value="PBP1_LacI_sugar_binding-like"/>
    <property type="match status" value="1"/>
</dbReference>
<dbReference type="EMBL" id="JAELUP010000117">
    <property type="protein sequence ID" value="MBJ6364299.1"/>
    <property type="molecule type" value="Genomic_DNA"/>
</dbReference>
<dbReference type="PANTHER" id="PTHR30146:SF109">
    <property type="entry name" value="HTH-TYPE TRANSCRIPTIONAL REGULATOR GALS"/>
    <property type="match status" value="1"/>
</dbReference>
<dbReference type="GO" id="GO:0003700">
    <property type="term" value="F:DNA-binding transcription factor activity"/>
    <property type="evidence" value="ECO:0007669"/>
    <property type="project" value="InterPro"/>
</dbReference>
<dbReference type="Proteomes" id="UP000640274">
    <property type="component" value="Unassembled WGS sequence"/>
</dbReference>
<keyword evidence="3" id="KW-0804">Transcription</keyword>
<keyword evidence="1" id="KW-0805">Transcription regulation</keyword>
<accession>A0A934MTK2</accession>
<dbReference type="SUPFAM" id="SSF53822">
    <property type="entry name" value="Periplasmic binding protein-like I"/>
    <property type="match status" value="1"/>
</dbReference>
<dbReference type="InterPro" id="IPR000524">
    <property type="entry name" value="Tscrpt_reg_HTH_GntR"/>
</dbReference>
<dbReference type="InterPro" id="IPR036388">
    <property type="entry name" value="WH-like_DNA-bd_sf"/>
</dbReference>
<dbReference type="CDD" id="cd07377">
    <property type="entry name" value="WHTH_GntR"/>
    <property type="match status" value="1"/>
</dbReference>
<dbReference type="InterPro" id="IPR036390">
    <property type="entry name" value="WH_DNA-bd_sf"/>
</dbReference>
<proteinExistence type="predicted"/>
<dbReference type="Gene3D" id="1.10.10.10">
    <property type="entry name" value="Winged helix-like DNA-binding domain superfamily/Winged helix DNA-binding domain"/>
    <property type="match status" value="1"/>
</dbReference>